<reference evidence="1 2" key="1">
    <citation type="journal article" date="2018" name="Front. Plant Sci.">
        <title>Red Clover (Trifolium pratense) and Zigzag Clover (T. medium) - A Picture of Genomic Similarities and Differences.</title>
        <authorList>
            <person name="Dluhosova J."/>
            <person name="Istvanek J."/>
            <person name="Nedelnik J."/>
            <person name="Repkova J."/>
        </authorList>
    </citation>
    <scope>NUCLEOTIDE SEQUENCE [LARGE SCALE GENOMIC DNA]</scope>
    <source>
        <strain evidence="2">cv. 10/8</strain>
        <tissue evidence="1">Leaf</tissue>
    </source>
</reference>
<dbReference type="Proteomes" id="UP000265520">
    <property type="component" value="Unassembled WGS sequence"/>
</dbReference>
<sequence>SSAASLFPDVDSSWK</sequence>
<dbReference type="EMBL" id="LXQA010183950">
    <property type="protein sequence ID" value="MCI31011.1"/>
    <property type="molecule type" value="Genomic_DNA"/>
</dbReference>
<feature type="non-terminal residue" evidence="1">
    <location>
        <position position="15"/>
    </location>
</feature>
<feature type="non-terminal residue" evidence="1">
    <location>
        <position position="1"/>
    </location>
</feature>
<evidence type="ECO:0000313" key="2">
    <source>
        <dbReference type="Proteomes" id="UP000265520"/>
    </source>
</evidence>
<protein>
    <submittedName>
        <fullName evidence="1">Uncharacterized protein</fullName>
    </submittedName>
</protein>
<evidence type="ECO:0000313" key="1">
    <source>
        <dbReference type="EMBL" id="MCI31011.1"/>
    </source>
</evidence>
<proteinExistence type="predicted"/>
<comment type="caution">
    <text evidence="1">The sequence shown here is derived from an EMBL/GenBank/DDBJ whole genome shotgun (WGS) entry which is preliminary data.</text>
</comment>
<organism evidence="1 2">
    <name type="scientific">Trifolium medium</name>
    <dbReference type="NCBI Taxonomy" id="97028"/>
    <lineage>
        <taxon>Eukaryota</taxon>
        <taxon>Viridiplantae</taxon>
        <taxon>Streptophyta</taxon>
        <taxon>Embryophyta</taxon>
        <taxon>Tracheophyta</taxon>
        <taxon>Spermatophyta</taxon>
        <taxon>Magnoliopsida</taxon>
        <taxon>eudicotyledons</taxon>
        <taxon>Gunneridae</taxon>
        <taxon>Pentapetalae</taxon>
        <taxon>rosids</taxon>
        <taxon>fabids</taxon>
        <taxon>Fabales</taxon>
        <taxon>Fabaceae</taxon>
        <taxon>Papilionoideae</taxon>
        <taxon>50 kb inversion clade</taxon>
        <taxon>NPAAA clade</taxon>
        <taxon>Hologalegina</taxon>
        <taxon>IRL clade</taxon>
        <taxon>Trifolieae</taxon>
        <taxon>Trifolium</taxon>
    </lineage>
</organism>
<accession>A0A392R355</accession>
<name>A0A392R355_9FABA</name>
<keyword evidence="2" id="KW-1185">Reference proteome</keyword>